<dbReference type="STRING" id="400682.A0A1X7TFQ1"/>
<evidence type="ECO:0000259" key="3">
    <source>
        <dbReference type="Pfam" id="PF13359"/>
    </source>
</evidence>
<dbReference type="eggNOG" id="KOG4585">
    <property type="taxonomic scope" value="Eukaryota"/>
</dbReference>
<dbReference type="EnsemblMetazoa" id="Aqu2.1.13222_001">
    <property type="protein sequence ID" value="Aqu2.1.13222_001"/>
    <property type="gene ID" value="Aqu2.1.13222"/>
</dbReference>
<evidence type="ECO:0000313" key="4">
    <source>
        <dbReference type="EnsemblMetazoa" id="Aqu2.1.13222_001"/>
    </source>
</evidence>
<feature type="domain" description="DDE Tnp4" evidence="3">
    <location>
        <begin position="28"/>
        <end position="83"/>
    </location>
</feature>
<dbReference type="InterPro" id="IPR027806">
    <property type="entry name" value="HARBI1_dom"/>
</dbReference>
<sequence>VPRTEAEWKEIQKGFYEQWNFPHCLGALDGKHINIRPCPNSGSWYYNYKHRFSIVLLAVVDADDKFLYVDIGCNERASDGGVF</sequence>
<protein>
    <recommendedName>
        <fullName evidence="3">DDE Tnp4 domain-containing protein</fullName>
    </recommendedName>
</protein>
<accession>A0A1X7TFQ1</accession>
<name>A0A1X7TFQ1_AMPQE</name>
<dbReference type="InParanoid" id="A0A1X7TFQ1"/>
<reference evidence="4" key="1">
    <citation type="submission" date="2017-05" db="UniProtKB">
        <authorList>
            <consortium name="EnsemblMetazoa"/>
        </authorList>
    </citation>
    <scope>IDENTIFICATION</scope>
</reference>
<proteinExistence type="predicted"/>
<evidence type="ECO:0000256" key="1">
    <source>
        <dbReference type="ARBA" id="ARBA00001968"/>
    </source>
</evidence>
<dbReference type="AlphaFoldDB" id="A0A1X7TFQ1"/>
<keyword evidence="2" id="KW-0479">Metal-binding</keyword>
<comment type="cofactor">
    <cofactor evidence="1">
        <name>a divalent metal cation</name>
        <dbReference type="ChEBI" id="CHEBI:60240"/>
    </cofactor>
</comment>
<dbReference type="GO" id="GO:0046872">
    <property type="term" value="F:metal ion binding"/>
    <property type="evidence" value="ECO:0007669"/>
    <property type="project" value="UniProtKB-KW"/>
</dbReference>
<evidence type="ECO:0000256" key="2">
    <source>
        <dbReference type="ARBA" id="ARBA00022723"/>
    </source>
</evidence>
<dbReference type="Pfam" id="PF13359">
    <property type="entry name" value="DDE_Tnp_4"/>
    <property type="match status" value="1"/>
</dbReference>
<organism evidence="4">
    <name type="scientific">Amphimedon queenslandica</name>
    <name type="common">Sponge</name>
    <dbReference type="NCBI Taxonomy" id="400682"/>
    <lineage>
        <taxon>Eukaryota</taxon>
        <taxon>Metazoa</taxon>
        <taxon>Porifera</taxon>
        <taxon>Demospongiae</taxon>
        <taxon>Heteroscleromorpha</taxon>
        <taxon>Haplosclerida</taxon>
        <taxon>Niphatidae</taxon>
        <taxon>Amphimedon</taxon>
    </lineage>
</organism>